<evidence type="ECO:0000256" key="6">
    <source>
        <dbReference type="SAM" id="Phobius"/>
    </source>
</evidence>
<proteinExistence type="predicted"/>
<feature type="transmembrane region" description="Helical" evidence="6">
    <location>
        <begin position="47"/>
        <end position="74"/>
    </location>
</feature>
<dbReference type="InterPro" id="IPR050352">
    <property type="entry name" value="ABCG_transporters"/>
</dbReference>
<keyword evidence="3 6" id="KW-0812">Transmembrane</keyword>
<gene>
    <name evidence="8" type="ORF">CHYS00102_LOCUS7581</name>
</gene>
<evidence type="ECO:0000259" key="7">
    <source>
        <dbReference type="Pfam" id="PF01061"/>
    </source>
</evidence>
<dbReference type="Pfam" id="PF01061">
    <property type="entry name" value="ABC2_membrane"/>
    <property type="match status" value="1"/>
</dbReference>
<feature type="transmembrane region" description="Helical" evidence="6">
    <location>
        <begin position="80"/>
        <end position="102"/>
    </location>
</feature>
<evidence type="ECO:0000313" key="8">
    <source>
        <dbReference type="EMBL" id="CAD8880396.1"/>
    </source>
</evidence>
<evidence type="ECO:0000256" key="2">
    <source>
        <dbReference type="ARBA" id="ARBA00022448"/>
    </source>
</evidence>
<dbReference type="GO" id="GO:0016020">
    <property type="term" value="C:membrane"/>
    <property type="evidence" value="ECO:0007669"/>
    <property type="project" value="UniProtKB-SubCell"/>
</dbReference>
<evidence type="ECO:0000256" key="3">
    <source>
        <dbReference type="ARBA" id="ARBA00022692"/>
    </source>
</evidence>
<dbReference type="AlphaFoldDB" id="A0A7S1FPV2"/>
<keyword evidence="5 6" id="KW-0472">Membrane</keyword>
<evidence type="ECO:0000256" key="1">
    <source>
        <dbReference type="ARBA" id="ARBA00004141"/>
    </source>
</evidence>
<organism evidence="8">
    <name type="scientific">Corethron hystrix</name>
    <dbReference type="NCBI Taxonomy" id="216773"/>
    <lineage>
        <taxon>Eukaryota</taxon>
        <taxon>Sar</taxon>
        <taxon>Stramenopiles</taxon>
        <taxon>Ochrophyta</taxon>
        <taxon>Bacillariophyta</taxon>
        <taxon>Coscinodiscophyceae</taxon>
        <taxon>Corethrophycidae</taxon>
        <taxon>Corethrales</taxon>
        <taxon>Corethraceae</taxon>
        <taxon>Corethron</taxon>
    </lineage>
</organism>
<accession>A0A7S1FPV2</accession>
<keyword evidence="4 6" id="KW-1133">Transmembrane helix</keyword>
<evidence type="ECO:0000256" key="5">
    <source>
        <dbReference type="ARBA" id="ARBA00023136"/>
    </source>
</evidence>
<protein>
    <recommendedName>
        <fullName evidence="7">ABC-2 type transporter transmembrane domain-containing protein</fullName>
    </recommendedName>
</protein>
<sequence>MASFGAIANLLISTMFGVANASLMEFPKDRPVFLREYSTNHYAVLPYFLAKFTLECVVVLLQVSVQLIVAYFLMGFRINFWYFLALNFLLALASTSIGLFIGSCVEDPAVAAEMIPALIVPQLLFSGFFIQTNLIPEFLRWAQYLCSLTYAIRLASLYEFEGCATEACESLLENNGVYQMEAYWYWIILFAIAAIFRVTSMVILKRKANF</sequence>
<feature type="domain" description="ABC-2 type transporter transmembrane" evidence="7">
    <location>
        <begin position="4"/>
        <end position="156"/>
    </location>
</feature>
<keyword evidence="2" id="KW-0813">Transport</keyword>
<feature type="transmembrane region" description="Helical" evidence="6">
    <location>
        <begin position="183"/>
        <end position="204"/>
    </location>
</feature>
<feature type="transmembrane region" description="Helical" evidence="6">
    <location>
        <begin position="114"/>
        <end position="135"/>
    </location>
</feature>
<dbReference type="InterPro" id="IPR013525">
    <property type="entry name" value="ABC2_TM"/>
</dbReference>
<feature type="transmembrane region" description="Helical" evidence="6">
    <location>
        <begin position="6"/>
        <end position="26"/>
    </location>
</feature>
<reference evidence="8" key="1">
    <citation type="submission" date="2021-01" db="EMBL/GenBank/DDBJ databases">
        <authorList>
            <person name="Corre E."/>
            <person name="Pelletier E."/>
            <person name="Niang G."/>
            <person name="Scheremetjew M."/>
            <person name="Finn R."/>
            <person name="Kale V."/>
            <person name="Holt S."/>
            <person name="Cochrane G."/>
            <person name="Meng A."/>
            <person name="Brown T."/>
            <person name="Cohen L."/>
        </authorList>
    </citation>
    <scope>NUCLEOTIDE SEQUENCE</scope>
    <source>
        <strain evidence="8">308</strain>
    </source>
</reference>
<comment type="subcellular location">
    <subcellularLocation>
        <location evidence="1">Membrane</location>
        <topology evidence="1">Multi-pass membrane protein</topology>
    </subcellularLocation>
</comment>
<dbReference type="GO" id="GO:0140359">
    <property type="term" value="F:ABC-type transporter activity"/>
    <property type="evidence" value="ECO:0007669"/>
    <property type="project" value="InterPro"/>
</dbReference>
<dbReference type="PANTHER" id="PTHR48041">
    <property type="entry name" value="ABC TRANSPORTER G FAMILY MEMBER 28"/>
    <property type="match status" value="1"/>
</dbReference>
<name>A0A7S1FPV2_9STRA</name>
<evidence type="ECO:0000256" key="4">
    <source>
        <dbReference type="ARBA" id="ARBA00022989"/>
    </source>
</evidence>
<dbReference type="PANTHER" id="PTHR48041:SF139">
    <property type="entry name" value="PROTEIN SCARLET"/>
    <property type="match status" value="1"/>
</dbReference>
<dbReference type="EMBL" id="HBFR01010454">
    <property type="protein sequence ID" value="CAD8880396.1"/>
    <property type="molecule type" value="Transcribed_RNA"/>
</dbReference>